<evidence type="ECO:0000313" key="2">
    <source>
        <dbReference type="EMBL" id="KIM58051.1"/>
    </source>
</evidence>
<dbReference type="HOGENOM" id="CLU_557967_0_0_1"/>
<feature type="region of interest" description="Disordered" evidence="1">
    <location>
        <begin position="280"/>
        <end position="343"/>
    </location>
</feature>
<feature type="compositionally biased region" description="Polar residues" evidence="1">
    <location>
        <begin position="449"/>
        <end position="459"/>
    </location>
</feature>
<evidence type="ECO:0000256" key="1">
    <source>
        <dbReference type="SAM" id="MobiDB-lite"/>
    </source>
</evidence>
<accession>A0A0C3DPU9</accession>
<reference evidence="2 3" key="1">
    <citation type="submission" date="2014-04" db="EMBL/GenBank/DDBJ databases">
        <authorList>
            <consortium name="DOE Joint Genome Institute"/>
            <person name="Kuo A."/>
            <person name="Kohler A."/>
            <person name="Nagy L.G."/>
            <person name="Floudas D."/>
            <person name="Copeland A."/>
            <person name="Barry K.W."/>
            <person name="Cichocki N."/>
            <person name="Veneault-Fourrey C."/>
            <person name="LaButti K."/>
            <person name="Lindquist E.A."/>
            <person name="Lipzen A."/>
            <person name="Lundell T."/>
            <person name="Morin E."/>
            <person name="Murat C."/>
            <person name="Sun H."/>
            <person name="Tunlid A."/>
            <person name="Henrissat B."/>
            <person name="Grigoriev I.V."/>
            <person name="Hibbett D.S."/>
            <person name="Martin F."/>
            <person name="Nordberg H.P."/>
            <person name="Cantor M.N."/>
            <person name="Hua S.X."/>
        </authorList>
    </citation>
    <scope>NUCLEOTIDE SEQUENCE [LARGE SCALE GENOMIC DNA]</scope>
    <source>
        <strain evidence="2 3">Foug A</strain>
    </source>
</reference>
<protein>
    <submittedName>
        <fullName evidence="2">Uncharacterized protein</fullName>
    </submittedName>
</protein>
<feature type="region of interest" description="Disordered" evidence="1">
    <location>
        <begin position="428"/>
        <end position="489"/>
    </location>
</feature>
<reference evidence="3" key="2">
    <citation type="submission" date="2015-01" db="EMBL/GenBank/DDBJ databases">
        <title>Evolutionary Origins and Diversification of the Mycorrhizal Mutualists.</title>
        <authorList>
            <consortium name="DOE Joint Genome Institute"/>
            <consortium name="Mycorrhizal Genomics Consortium"/>
            <person name="Kohler A."/>
            <person name="Kuo A."/>
            <person name="Nagy L.G."/>
            <person name="Floudas D."/>
            <person name="Copeland A."/>
            <person name="Barry K.W."/>
            <person name="Cichocki N."/>
            <person name="Veneault-Fourrey C."/>
            <person name="LaButti K."/>
            <person name="Lindquist E.A."/>
            <person name="Lipzen A."/>
            <person name="Lundell T."/>
            <person name="Morin E."/>
            <person name="Murat C."/>
            <person name="Riley R."/>
            <person name="Ohm R."/>
            <person name="Sun H."/>
            <person name="Tunlid A."/>
            <person name="Henrissat B."/>
            <person name="Grigoriev I.V."/>
            <person name="Hibbett D.S."/>
            <person name="Martin F."/>
        </authorList>
    </citation>
    <scope>NUCLEOTIDE SEQUENCE [LARGE SCALE GENOMIC DNA]</scope>
    <source>
        <strain evidence="3">Foug A</strain>
    </source>
</reference>
<dbReference type="AlphaFoldDB" id="A0A0C3DPU9"/>
<evidence type="ECO:0000313" key="3">
    <source>
        <dbReference type="Proteomes" id="UP000053989"/>
    </source>
</evidence>
<feature type="compositionally biased region" description="Low complexity" evidence="1">
    <location>
        <begin position="324"/>
        <end position="339"/>
    </location>
</feature>
<sequence>MYLKYVYNFVLTYSLLSEALCDSELPVIIGAPPPADSGHAKAQQMYISSTIDHKGPPCLPPSKAATRIKRGVIDETKAVEGDVIAIHRIDGTRRRVVFSKATKDDPIILSSDDSVCSTKIKVAPKKKKSKYIFVLDLSDDDAVATIDCVNTDEADVGPVAAENPYQEPGPTLKCKANELPTTRLIKKPAPAPELKLGKTASKKGKQRALSHAHKSAEDSGSESDFPDMLMTQAPSRPHDGAPSSEPDRHSSAEDVNLDPFLVSTTAEDQTARLDEVANNLRVTNGPQLMEDPSSPSPKHCEPLRPLTVSLPQEQDSSGSDKPDVMSAPASASPMPAVADGLSPPPPLLLPKSTIGSREEAILHNGLYFPYQGGDHGLMPPHGMLDPHRGMPYCDSHNVYHEEAYQGHPHGTYGGFFPGLIPPSAHQDMRGSSPFFPNYVDRPYHDHQLQGPTPHTNRSPTCEPHQVHPPYAQRAPAESSAPSTSADGAK</sequence>
<keyword evidence="3" id="KW-1185">Reference proteome</keyword>
<dbReference type="Proteomes" id="UP000053989">
    <property type="component" value="Unassembled WGS sequence"/>
</dbReference>
<name>A0A0C3DPU9_9AGAM</name>
<feature type="compositionally biased region" description="Basic residues" evidence="1">
    <location>
        <begin position="200"/>
        <end position="213"/>
    </location>
</feature>
<dbReference type="EMBL" id="KN822092">
    <property type="protein sequence ID" value="KIM58051.1"/>
    <property type="molecule type" value="Genomic_DNA"/>
</dbReference>
<feature type="compositionally biased region" description="Low complexity" evidence="1">
    <location>
        <begin position="474"/>
        <end position="489"/>
    </location>
</feature>
<proteinExistence type="predicted"/>
<feature type="region of interest" description="Disordered" evidence="1">
    <location>
        <begin position="187"/>
        <end position="256"/>
    </location>
</feature>
<dbReference type="OrthoDB" id="2712939at2759"/>
<gene>
    <name evidence="2" type="ORF">SCLCIDRAFT_28422</name>
</gene>
<dbReference type="InParanoid" id="A0A0C3DPU9"/>
<organism evidence="2 3">
    <name type="scientific">Scleroderma citrinum Foug A</name>
    <dbReference type="NCBI Taxonomy" id="1036808"/>
    <lineage>
        <taxon>Eukaryota</taxon>
        <taxon>Fungi</taxon>
        <taxon>Dikarya</taxon>
        <taxon>Basidiomycota</taxon>
        <taxon>Agaricomycotina</taxon>
        <taxon>Agaricomycetes</taxon>
        <taxon>Agaricomycetidae</taxon>
        <taxon>Boletales</taxon>
        <taxon>Sclerodermatineae</taxon>
        <taxon>Sclerodermataceae</taxon>
        <taxon>Scleroderma</taxon>
    </lineage>
</organism>